<organism evidence="2">
    <name type="scientific">Amblyomma aureolatum</name>
    <dbReference type="NCBI Taxonomy" id="187763"/>
    <lineage>
        <taxon>Eukaryota</taxon>
        <taxon>Metazoa</taxon>
        <taxon>Ecdysozoa</taxon>
        <taxon>Arthropoda</taxon>
        <taxon>Chelicerata</taxon>
        <taxon>Arachnida</taxon>
        <taxon>Acari</taxon>
        <taxon>Parasitiformes</taxon>
        <taxon>Ixodida</taxon>
        <taxon>Ixodoidea</taxon>
        <taxon>Ixodidae</taxon>
        <taxon>Amblyomminae</taxon>
        <taxon>Amblyomma</taxon>
    </lineage>
</organism>
<feature type="chain" id="PRO_5009115856" evidence="1">
    <location>
        <begin position="24"/>
        <end position="127"/>
    </location>
</feature>
<feature type="signal peptide" evidence="1">
    <location>
        <begin position="1"/>
        <end position="23"/>
    </location>
</feature>
<protein>
    <submittedName>
        <fullName evidence="2">Putative secreted protein</fullName>
    </submittedName>
</protein>
<reference evidence="2" key="1">
    <citation type="journal article" date="2017" name="Front. Cell. Infect. Microbiol.">
        <title>The Distinct Transcriptional Response of the Midgut of Amblyomma sculptum and Amblyomma aureolatum Ticks to Rickettsia rickettsii Correlates to Their Differences in Susceptibility to Infection.</title>
        <authorList>
            <person name="Martins L.A."/>
            <person name="Galletti M.F.B.M."/>
            <person name="Ribeiro J.M."/>
            <person name="Fujita A."/>
            <person name="Costa F.B."/>
            <person name="Labruna M.B."/>
            <person name="Daffre S."/>
            <person name="Fogaca A.C."/>
        </authorList>
    </citation>
    <scope>NUCLEOTIDE SEQUENCE</scope>
</reference>
<name>A0A1E1X0W8_9ACAR</name>
<proteinExistence type="evidence at transcript level"/>
<keyword evidence="1" id="KW-0732">Signal</keyword>
<accession>A0A1E1X0W8</accession>
<dbReference type="EMBL" id="GFAC01006291">
    <property type="protein sequence ID" value="JAT92897.1"/>
    <property type="molecule type" value="mRNA"/>
</dbReference>
<dbReference type="AlphaFoldDB" id="A0A1E1X0W8"/>
<evidence type="ECO:0000313" key="2">
    <source>
        <dbReference type="EMBL" id="JAT92897.1"/>
    </source>
</evidence>
<feature type="non-terminal residue" evidence="2">
    <location>
        <position position="127"/>
    </location>
</feature>
<sequence>MRVVIKLCALLHVLCASATLCSGHHTPPLGFITRALPLPSRHWSGDRSCNKRVQGRSRRDTAIATRPATKPVSGAVSWERVLLQNWEEHGGTIVLGAIYAIRIFRFMLHLRNLLEWLPQANPYMFPF</sequence>
<evidence type="ECO:0000256" key="1">
    <source>
        <dbReference type="SAM" id="SignalP"/>
    </source>
</evidence>